<evidence type="ECO:0000313" key="6">
    <source>
        <dbReference type="Proteomes" id="UP001341840"/>
    </source>
</evidence>
<proteinExistence type="predicted"/>
<keyword evidence="3" id="KW-0472">Membrane</keyword>
<dbReference type="Pfam" id="PF04059">
    <property type="entry name" value="RRM_2"/>
    <property type="match status" value="1"/>
</dbReference>
<evidence type="ECO:0000313" key="5">
    <source>
        <dbReference type="EMBL" id="MED6107978.1"/>
    </source>
</evidence>
<accession>A0ABU6Q857</accession>
<evidence type="ECO:0000259" key="4">
    <source>
        <dbReference type="Pfam" id="PF04059"/>
    </source>
</evidence>
<organism evidence="5 6">
    <name type="scientific">Stylosanthes scabra</name>
    <dbReference type="NCBI Taxonomy" id="79078"/>
    <lineage>
        <taxon>Eukaryota</taxon>
        <taxon>Viridiplantae</taxon>
        <taxon>Streptophyta</taxon>
        <taxon>Embryophyta</taxon>
        <taxon>Tracheophyta</taxon>
        <taxon>Spermatophyta</taxon>
        <taxon>Magnoliopsida</taxon>
        <taxon>eudicotyledons</taxon>
        <taxon>Gunneridae</taxon>
        <taxon>Pentapetalae</taxon>
        <taxon>rosids</taxon>
        <taxon>fabids</taxon>
        <taxon>Fabales</taxon>
        <taxon>Fabaceae</taxon>
        <taxon>Papilionoideae</taxon>
        <taxon>50 kb inversion clade</taxon>
        <taxon>dalbergioids sensu lato</taxon>
        <taxon>Dalbergieae</taxon>
        <taxon>Pterocarpus clade</taxon>
        <taxon>Stylosanthes</taxon>
    </lineage>
</organism>
<protein>
    <recommendedName>
        <fullName evidence="4">Mei2-like C-terminal RNA recognition motif domain-containing protein</fullName>
    </recommendedName>
</protein>
<feature type="transmembrane region" description="Helical" evidence="3">
    <location>
        <begin position="20"/>
        <end position="43"/>
    </location>
</feature>
<keyword evidence="3" id="KW-0812">Transmembrane</keyword>
<evidence type="ECO:0000256" key="2">
    <source>
        <dbReference type="SAM" id="MobiDB-lite"/>
    </source>
</evidence>
<dbReference type="EMBL" id="JASCZI010000059">
    <property type="protein sequence ID" value="MED6107978.1"/>
    <property type="molecule type" value="Genomic_DNA"/>
</dbReference>
<reference evidence="5 6" key="1">
    <citation type="journal article" date="2023" name="Plants (Basel)">
        <title>Bridging the Gap: Combining Genomics and Transcriptomics Approaches to Understand Stylosanthes scabra, an Orphan Legume from the Brazilian Caatinga.</title>
        <authorList>
            <person name="Ferreira-Neto J.R.C."/>
            <person name="da Silva M.D."/>
            <person name="Binneck E."/>
            <person name="de Melo N.F."/>
            <person name="da Silva R.H."/>
            <person name="de Melo A.L.T.M."/>
            <person name="Pandolfi V."/>
            <person name="Bustamante F.O."/>
            <person name="Brasileiro-Vidal A.C."/>
            <person name="Benko-Iseppon A.M."/>
        </authorList>
    </citation>
    <scope>NUCLEOTIDE SEQUENCE [LARGE SCALE GENOMIC DNA]</scope>
    <source>
        <tissue evidence="5">Leaves</tissue>
    </source>
</reference>
<dbReference type="PANTHER" id="PTHR23189">
    <property type="entry name" value="RNA RECOGNITION MOTIF-CONTAINING"/>
    <property type="match status" value="1"/>
</dbReference>
<keyword evidence="3" id="KW-1133">Transmembrane helix</keyword>
<feature type="domain" description="Mei2-like C-terminal RNA recognition motif" evidence="4">
    <location>
        <begin position="250"/>
        <end position="346"/>
    </location>
</feature>
<feature type="transmembrane region" description="Helical" evidence="3">
    <location>
        <begin position="50"/>
        <end position="68"/>
    </location>
</feature>
<dbReference type="Proteomes" id="UP001341840">
    <property type="component" value="Unassembled WGS sequence"/>
</dbReference>
<dbReference type="SUPFAM" id="SSF54928">
    <property type="entry name" value="RNA-binding domain, RBD"/>
    <property type="match status" value="1"/>
</dbReference>
<evidence type="ECO:0000256" key="3">
    <source>
        <dbReference type="SAM" id="Phobius"/>
    </source>
</evidence>
<feature type="transmembrane region" description="Helical" evidence="3">
    <location>
        <begin position="135"/>
        <end position="160"/>
    </location>
</feature>
<keyword evidence="6" id="KW-1185">Reference proteome</keyword>
<evidence type="ECO:0000256" key="1">
    <source>
        <dbReference type="ARBA" id="ARBA00022884"/>
    </source>
</evidence>
<dbReference type="InterPro" id="IPR034454">
    <property type="entry name" value="MEI2-like_RRM3"/>
</dbReference>
<dbReference type="InterPro" id="IPR007201">
    <property type="entry name" value="Mei2-like_Rrm_C"/>
</dbReference>
<keyword evidence="1" id="KW-0694">RNA-binding</keyword>
<feature type="region of interest" description="Disordered" evidence="2">
    <location>
        <begin position="197"/>
        <end position="217"/>
    </location>
</feature>
<dbReference type="InterPro" id="IPR035979">
    <property type="entry name" value="RBD_domain_sf"/>
</dbReference>
<comment type="caution">
    <text evidence="5">The sequence shown here is derived from an EMBL/GenBank/DDBJ whole genome shotgun (WGS) entry which is preliminary data.</text>
</comment>
<sequence>MPLSVFFIQPNHQEKVRRLVSSVSAVVGLVCYCYSTSFIHLFGQWNWWKILLYLLFSCLSYLAVLFQKEWSIIIPPEHESVSRFLVATSTTIFLFFSDRASKGESDAYGVTSCVSFAVMSLSCGFDELLNVFTGALIVQLMGIKLLLGAVGVVLCFIFIVPTPYLQRYLIESENHHHELQSIQHENHVIVDIDSQQLPSNNQHHHQPQVESAGLSGNTAAENGSPNFGMLSERKKYQLDLKKIDSGEDTRTTLLIKNIPNKYTPKMVLAEIDEIQRGAYDFLYLPVDFKNKCNVGYAFINMVSPSHIIPFYMAFNGKKWEKFNSEKVASLAYTRIQGKAALVSHFQKEE</sequence>
<gene>
    <name evidence="5" type="ORF">PIB30_019205</name>
</gene>
<name>A0ABU6Q857_9FABA</name>
<dbReference type="CDD" id="cd12531">
    <property type="entry name" value="RRM3_MEI2_like"/>
    <property type="match status" value="1"/>
</dbReference>